<reference evidence="16" key="1">
    <citation type="journal article" date="2020" name="mSystems">
        <title>Genome- and Community-Level Interaction Insights into Carbon Utilization and Element Cycling Functions of Hydrothermarchaeota in Hydrothermal Sediment.</title>
        <authorList>
            <person name="Zhou Z."/>
            <person name="Liu Y."/>
            <person name="Xu W."/>
            <person name="Pan J."/>
            <person name="Luo Z.H."/>
            <person name="Li M."/>
        </authorList>
    </citation>
    <scope>NUCLEOTIDE SEQUENCE [LARGE SCALE GENOMIC DNA]</scope>
    <source>
        <strain evidence="16">SpSt-747</strain>
    </source>
</reference>
<evidence type="ECO:0000256" key="3">
    <source>
        <dbReference type="ARBA" id="ARBA00022490"/>
    </source>
</evidence>
<dbReference type="InterPro" id="IPR001412">
    <property type="entry name" value="aa-tRNA-synth_I_CS"/>
</dbReference>
<dbReference type="InterPro" id="IPR019499">
    <property type="entry name" value="Val-tRNA_synth_tRNA-bd"/>
</dbReference>
<keyword evidence="9 12" id="KW-0030">Aminoacyl-tRNA synthetase</keyword>
<dbReference type="InterPro" id="IPR002303">
    <property type="entry name" value="Valyl-tRNA_ligase"/>
</dbReference>
<dbReference type="GO" id="GO:0006438">
    <property type="term" value="P:valyl-tRNA aminoacylation"/>
    <property type="evidence" value="ECO:0007669"/>
    <property type="project" value="UniProtKB-UniRule"/>
</dbReference>
<feature type="short sequence motif" description="'KMSKS' region" evidence="12">
    <location>
        <begin position="526"/>
        <end position="530"/>
    </location>
</feature>
<dbReference type="Pfam" id="PF08264">
    <property type="entry name" value="Anticodon_1"/>
    <property type="match status" value="1"/>
</dbReference>
<dbReference type="Gene3D" id="3.40.50.620">
    <property type="entry name" value="HUPs"/>
    <property type="match status" value="3"/>
</dbReference>
<name>A0A7V4DE82_9BACT</name>
<dbReference type="SUPFAM" id="SSF52374">
    <property type="entry name" value="Nucleotidylyl transferase"/>
    <property type="match status" value="1"/>
</dbReference>
<comment type="domain">
    <text evidence="12">The C-terminal coiled-coil domain is crucial for aminoacylation activity.</text>
</comment>
<dbReference type="InterPro" id="IPR010978">
    <property type="entry name" value="tRNA-bd_arm"/>
</dbReference>
<evidence type="ECO:0000256" key="10">
    <source>
        <dbReference type="ARBA" id="ARBA00047552"/>
    </source>
</evidence>
<dbReference type="FunFam" id="3.40.50.620:FF:000032">
    <property type="entry name" value="Valine--tRNA ligase"/>
    <property type="match status" value="1"/>
</dbReference>
<sequence length="882" mass="102686">MEKSVTLPPVFEAQAVEEKWYEFWEKNGYFIPSPDPQKPPFSIVIPPPNVTGHLHMGHALNLTLQDIVIRAKRMQGYAALWLPGTDHAGIATQNVVERQLAKEGLSRHDLGREKFLERVWEWKETYHARIVQQLKRMGASCDWTRERFTMDAGLSRAVREVFVRLFEEGLIYQGEYIVNWCPRCETALADIEVEYREIPGRLYYIRYPLVDGTGFLVVATTRPETLLGDVALAVHPEDPRYRHVVGKRARLPLLDREIPVIADEYVDREFGTGVLKVTPGHDPHDFELGRRHNLPVVRVIDTRGVMTGDAGPFAGLSREAAREEVLRALEEKGLLEKVEEHRHAVGHCYRCGVVIEPLVSRQWFVRMKELARPAIQAVLEGQVVFVPERWTRVYFEWMENIKDWSISRQIWWGHRIPVFYCQSCGYVFAHRETPLSCPRCNGAVVQDEDVLDTWFSSALWPFSTLGWPEKTEDLNRFYPTSLLVTGFDIIFFWVARMIMMGLKFMREVPFRKVYITPLVRDEAGRKMSKSLGNAIDPLEVVEKYGSDALRFALAWLTVQGRDIHLSLKRIEAARTFVNKLWNASRFVLMNLEGYSFLPLEAGELDLKDRWILSRFQKVLRSATEQLEALEFGDFVQLLYDFVWSEYCDWYVEWSKEDLYRGGENKRKATQNVLLSVLSGLLRLLHPVIPFVTEEIWQYLPAPYKAAESIMIAPWPREDTQWISEDAERNVAFLQELIREIRYLRAELNISPSVEGVVWLSCEEDDTVRLLSSTRRYVEQLAKCRVERIGKHLFRPGQVALGRVRGVDVLFLVEGVVDLEKEAQRLLKKLTDLERDLERLKKKLQNENFLIRAPQEVVEQERERYREVREETERLKRLLGGIR</sequence>
<dbReference type="FunFam" id="1.10.287.380:FF:000001">
    <property type="entry name" value="Valine--tRNA ligase"/>
    <property type="match status" value="1"/>
</dbReference>
<dbReference type="InterPro" id="IPR013155">
    <property type="entry name" value="M/V/L/I-tRNA-synth_anticd-bd"/>
</dbReference>
<evidence type="ECO:0000256" key="1">
    <source>
        <dbReference type="ARBA" id="ARBA00004496"/>
    </source>
</evidence>
<comment type="function">
    <text evidence="12">Catalyzes the attachment of valine to tRNA(Val). As ValRS can inadvertently accommodate and process structurally similar amino acids such as threonine, to avoid such errors, it has a 'posttransfer' editing activity that hydrolyzes mischarged Thr-tRNA(Val) in a tRNA-dependent manner.</text>
</comment>
<evidence type="ECO:0000259" key="13">
    <source>
        <dbReference type="Pfam" id="PF00133"/>
    </source>
</evidence>
<comment type="caution">
    <text evidence="16">The sequence shown here is derived from an EMBL/GenBank/DDBJ whole genome shotgun (WGS) entry which is preliminary data.</text>
</comment>
<evidence type="ECO:0000259" key="14">
    <source>
        <dbReference type="Pfam" id="PF08264"/>
    </source>
</evidence>
<dbReference type="SUPFAM" id="SSF46589">
    <property type="entry name" value="tRNA-binding arm"/>
    <property type="match status" value="1"/>
</dbReference>
<dbReference type="InterPro" id="IPR009080">
    <property type="entry name" value="tRNAsynth_Ia_anticodon-bd"/>
</dbReference>
<dbReference type="Gene3D" id="3.90.740.10">
    <property type="entry name" value="Valyl/Leucyl/Isoleucyl-tRNA synthetase, editing domain"/>
    <property type="match status" value="1"/>
</dbReference>
<dbReference type="Pfam" id="PF10458">
    <property type="entry name" value="Val_tRNA-synt_C"/>
    <property type="match status" value="1"/>
</dbReference>
<dbReference type="EC" id="6.1.1.9" evidence="12"/>
<dbReference type="AlphaFoldDB" id="A0A7V4DE82"/>
<protein>
    <recommendedName>
        <fullName evidence="12">Valine--tRNA ligase</fullName>
        <ecNumber evidence="12">6.1.1.9</ecNumber>
    </recommendedName>
    <alternativeName>
        <fullName evidence="12">Valyl-tRNA synthetase</fullName>
        <shortName evidence="12">ValRS</shortName>
    </alternativeName>
</protein>
<keyword evidence="4 12" id="KW-0436">Ligase</keyword>
<dbReference type="Gene3D" id="1.10.730.10">
    <property type="entry name" value="Isoleucyl-tRNA Synthetase, Domain 1"/>
    <property type="match status" value="1"/>
</dbReference>
<dbReference type="EMBL" id="DTFV01000057">
    <property type="protein sequence ID" value="HGI30447.1"/>
    <property type="molecule type" value="Genomic_DNA"/>
</dbReference>
<dbReference type="InterPro" id="IPR037118">
    <property type="entry name" value="Val-tRNA_synth_C_sf"/>
</dbReference>
<dbReference type="GO" id="GO:0005829">
    <property type="term" value="C:cytosol"/>
    <property type="evidence" value="ECO:0007669"/>
    <property type="project" value="TreeGrafter"/>
</dbReference>
<dbReference type="GO" id="GO:0005524">
    <property type="term" value="F:ATP binding"/>
    <property type="evidence" value="ECO:0007669"/>
    <property type="project" value="UniProtKB-UniRule"/>
</dbReference>
<feature type="domain" description="Valyl-tRNA synthetase tRNA-binding arm" evidence="15">
    <location>
        <begin position="817"/>
        <end position="880"/>
    </location>
</feature>
<dbReference type="CDD" id="cd07962">
    <property type="entry name" value="Anticodon_Ia_Val"/>
    <property type="match status" value="1"/>
</dbReference>
<evidence type="ECO:0000256" key="11">
    <source>
        <dbReference type="ARBA" id="ARBA00060830"/>
    </source>
</evidence>
<feature type="short sequence motif" description="'HIGH' region" evidence="12">
    <location>
        <begin position="48"/>
        <end position="58"/>
    </location>
</feature>
<comment type="domain">
    <text evidence="12">ValRS has two distinct active sites: one for aminoacylation and one for editing. The misactivated threonine is translocated from the active site to the editing site.</text>
</comment>
<dbReference type="PANTHER" id="PTHR11946">
    <property type="entry name" value="VALYL-TRNA SYNTHETASES"/>
    <property type="match status" value="1"/>
</dbReference>
<dbReference type="NCBIfam" id="NF004349">
    <property type="entry name" value="PRK05729.1"/>
    <property type="match status" value="1"/>
</dbReference>
<keyword evidence="3 12" id="KW-0963">Cytoplasm</keyword>
<evidence type="ECO:0000256" key="12">
    <source>
        <dbReference type="HAMAP-Rule" id="MF_02004"/>
    </source>
</evidence>
<dbReference type="InterPro" id="IPR009008">
    <property type="entry name" value="Val/Leu/Ile-tRNA-synth_edit"/>
</dbReference>
<dbReference type="InterPro" id="IPR002300">
    <property type="entry name" value="aa-tRNA-synth_Ia"/>
</dbReference>
<keyword evidence="6 12" id="KW-0067">ATP-binding</keyword>
<dbReference type="InterPro" id="IPR014729">
    <property type="entry name" value="Rossmann-like_a/b/a_fold"/>
</dbReference>
<comment type="subunit">
    <text evidence="2 12">Monomer.</text>
</comment>
<evidence type="ECO:0000259" key="15">
    <source>
        <dbReference type="Pfam" id="PF10458"/>
    </source>
</evidence>
<dbReference type="HAMAP" id="MF_02004">
    <property type="entry name" value="Val_tRNA_synth_type1"/>
    <property type="match status" value="1"/>
</dbReference>
<evidence type="ECO:0000256" key="4">
    <source>
        <dbReference type="ARBA" id="ARBA00022598"/>
    </source>
</evidence>
<feature type="coiled-coil region" evidence="12">
    <location>
        <begin position="815"/>
        <end position="877"/>
    </location>
</feature>
<organism evidence="16">
    <name type="scientific">Candidatus Caldatribacterium californiense</name>
    <dbReference type="NCBI Taxonomy" id="1454726"/>
    <lineage>
        <taxon>Bacteria</taxon>
        <taxon>Pseudomonadati</taxon>
        <taxon>Atribacterota</taxon>
        <taxon>Atribacteria</taxon>
        <taxon>Atribacterales</taxon>
        <taxon>Candidatus Caldatribacteriaceae</taxon>
        <taxon>Candidatus Caldatribacterium</taxon>
    </lineage>
</organism>
<gene>
    <name evidence="12" type="primary">valS</name>
    <name evidence="16" type="ORF">ENV30_03955</name>
</gene>
<proteinExistence type="inferred from homology"/>
<dbReference type="CDD" id="cd00817">
    <property type="entry name" value="ValRS_core"/>
    <property type="match status" value="1"/>
</dbReference>
<dbReference type="SUPFAM" id="SSF50677">
    <property type="entry name" value="ValRS/IleRS/LeuRS editing domain"/>
    <property type="match status" value="1"/>
</dbReference>
<dbReference type="Gene3D" id="1.10.287.380">
    <property type="entry name" value="Valyl-tRNA synthetase, C-terminal domain"/>
    <property type="match status" value="1"/>
</dbReference>
<evidence type="ECO:0000256" key="6">
    <source>
        <dbReference type="ARBA" id="ARBA00022840"/>
    </source>
</evidence>
<keyword evidence="8 12" id="KW-0175">Coiled coil</keyword>
<feature type="domain" description="Aminoacyl-tRNA synthetase class Ia" evidence="13">
    <location>
        <begin position="19"/>
        <end position="566"/>
    </location>
</feature>
<dbReference type="GO" id="GO:0002161">
    <property type="term" value="F:aminoacyl-tRNA deacylase activity"/>
    <property type="evidence" value="ECO:0007669"/>
    <property type="project" value="InterPro"/>
</dbReference>
<dbReference type="NCBIfam" id="TIGR00422">
    <property type="entry name" value="valS"/>
    <property type="match status" value="1"/>
</dbReference>
<dbReference type="PANTHER" id="PTHR11946:SF93">
    <property type="entry name" value="VALINE--TRNA LIGASE, CHLOROPLASTIC_MITOCHONDRIAL 2"/>
    <property type="match status" value="1"/>
</dbReference>
<comment type="subcellular location">
    <subcellularLocation>
        <location evidence="1 12">Cytoplasm</location>
    </subcellularLocation>
</comment>
<dbReference type="GO" id="GO:0004832">
    <property type="term" value="F:valine-tRNA ligase activity"/>
    <property type="evidence" value="ECO:0007669"/>
    <property type="project" value="UniProtKB-UniRule"/>
</dbReference>
<accession>A0A7V4DE82</accession>
<keyword evidence="7 12" id="KW-0648">Protein biosynthesis</keyword>
<evidence type="ECO:0000256" key="7">
    <source>
        <dbReference type="ARBA" id="ARBA00022917"/>
    </source>
</evidence>
<keyword evidence="5 12" id="KW-0547">Nucleotide-binding</keyword>
<comment type="catalytic activity">
    <reaction evidence="10 12">
        <text>tRNA(Val) + L-valine + ATP = L-valyl-tRNA(Val) + AMP + diphosphate</text>
        <dbReference type="Rhea" id="RHEA:10704"/>
        <dbReference type="Rhea" id="RHEA-COMP:9672"/>
        <dbReference type="Rhea" id="RHEA-COMP:9708"/>
        <dbReference type="ChEBI" id="CHEBI:30616"/>
        <dbReference type="ChEBI" id="CHEBI:33019"/>
        <dbReference type="ChEBI" id="CHEBI:57762"/>
        <dbReference type="ChEBI" id="CHEBI:78442"/>
        <dbReference type="ChEBI" id="CHEBI:78537"/>
        <dbReference type="ChEBI" id="CHEBI:456215"/>
        <dbReference type="EC" id="6.1.1.9"/>
    </reaction>
</comment>
<dbReference type="FunFam" id="3.40.50.620:FF:000098">
    <property type="entry name" value="Valine--tRNA ligase"/>
    <property type="match status" value="1"/>
</dbReference>
<feature type="domain" description="Methionyl/Valyl/Leucyl/Isoleucyl-tRNA synthetase anticodon-binding" evidence="14">
    <location>
        <begin position="608"/>
        <end position="753"/>
    </location>
</feature>
<dbReference type="FunFam" id="1.10.730.10:FF:000014">
    <property type="entry name" value="Valine--tRNA ligase"/>
    <property type="match status" value="1"/>
</dbReference>
<feature type="binding site" evidence="12">
    <location>
        <position position="529"/>
    </location>
    <ligand>
        <name>ATP</name>
        <dbReference type="ChEBI" id="CHEBI:30616"/>
    </ligand>
</feature>
<dbReference type="PROSITE" id="PS00178">
    <property type="entry name" value="AA_TRNA_LIGASE_I"/>
    <property type="match status" value="1"/>
</dbReference>
<evidence type="ECO:0000256" key="9">
    <source>
        <dbReference type="ARBA" id="ARBA00023146"/>
    </source>
</evidence>
<dbReference type="SUPFAM" id="SSF47323">
    <property type="entry name" value="Anticodon-binding domain of a subclass of class I aminoacyl-tRNA synthetases"/>
    <property type="match status" value="1"/>
</dbReference>
<evidence type="ECO:0000256" key="8">
    <source>
        <dbReference type="ARBA" id="ARBA00023054"/>
    </source>
</evidence>
<comment type="similarity">
    <text evidence="11 12">Belongs to the class-I aminoacyl-tRNA synthetase family. ValS type 1 subfamily.</text>
</comment>
<dbReference type="InterPro" id="IPR033705">
    <property type="entry name" value="Anticodon_Ia_Val"/>
</dbReference>
<evidence type="ECO:0000313" key="16">
    <source>
        <dbReference type="EMBL" id="HGI30447.1"/>
    </source>
</evidence>
<evidence type="ECO:0000256" key="2">
    <source>
        <dbReference type="ARBA" id="ARBA00011245"/>
    </source>
</evidence>
<dbReference type="PRINTS" id="PR00986">
    <property type="entry name" value="TRNASYNTHVAL"/>
</dbReference>
<evidence type="ECO:0000256" key="5">
    <source>
        <dbReference type="ARBA" id="ARBA00022741"/>
    </source>
</evidence>
<dbReference type="Pfam" id="PF00133">
    <property type="entry name" value="tRNA-synt_1"/>
    <property type="match status" value="1"/>
</dbReference>